<sequence>MIDPKANFRLGFFSQFNILPTVHSCIIIPVKDEEEYIQRTLLSFVNQIDQYGEAIDSNQFEILVLANNCSDNSTDIIKTFQRTYPSLNIYLQEVTFSGKQANIGYVRKALMECAYNRLSNNGGGIIMTTDGDTSVAPDWICQTIAEINSGADAVGGRILFYQDEVECLDQSTLSHFLKDEEYQLLIAELEGKIIGFDFDPVPRHHQHFNGSFAITTDCYARSGGIPQVEYLEDCAFFEKLQTIDAKVRHSNKVKVYTSARFAGRTQIGLSHQLGVWKDLGQQLEDYYVESCASVTNRFEQKKHLLNLWKLKNTVNRRDFFRMLKIAIPEINFENDVYPAFVVARYFGEWHAKMENDMRVSRQALFPPVTIETAIKDLKSKIKEFSDHDFCQTSIL</sequence>
<gene>
    <name evidence="2" type="ORF">EIB75_05865</name>
</gene>
<protein>
    <submittedName>
        <fullName evidence="2">Glycosyltransferase</fullName>
    </submittedName>
</protein>
<accession>A0A3G8ZBJ0</accession>
<organism evidence="2 3">
    <name type="scientific">Epilithonimonas vandammei</name>
    <dbReference type="NCBI Taxonomy" id="2487072"/>
    <lineage>
        <taxon>Bacteria</taxon>
        <taxon>Pseudomonadati</taxon>
        <taxon>Bacteroidota</taxon>
        <taxon>Flavobacteriia</taxon>
        <taxon>Flavobacteriales</taxon>
        <taxon>Weeksellaceae</taxon>
        <taxon>Chryseobacterium group</taxon>
        <taxon>Epilithonimonas</taxon>
    </lineage>
</organism>
<dbReference type="InterPro" id="IPR050834">
    <property type="entry name" value="Glycosyltransf_2"/>
</dbReference>
<dbReference type="EMBL" id="CP034160">
    <property type="protein sequence ID" value="AZI54799.1"/>
    <property type="molecule type" value="Genomic_DNA"/>
</dbReference>
<dbReference type="AlphaFoldDB" id="A0A3G8ZBJ0"/>
<dbReference type="InterPro" id="IPR001173">
    <property type="entry name" value="Glyco_trans_2-like"/>
</dbReference>
<proteinExistence type="predicted"/>
<evidence type="ECO:0000259" key="1">
    <source>
        <dbReference type="Pfam" id="PF00535"/>
    </source>
</evidence>
<keyword evidence="2" id="KW-0808">Transferase</keyword>
<dbReference type="PANTHER" id="PTHR43685">
    <property type="entry name" value="GLYCOSYLTRANSFERASE"/>
    <property type="match status" value="1"/>
</dbReference>
<dbReference type="InterPro" id="IPR029044">
    <property type="entry name" value="Nucleotide-diphossugar_trans"/>
</dbReference>
<dbReference type="Gene3D" id="3.90.550.10">
    <property type="entry name" value="Spore Coat Polysaccharide Biosynthesis Protein SpsA, Chain A"/>
    <property type="match status" value="1"/>
</dbReference>
<dbReference type="Pfam" id="PF00535">
    <property type="entry name" value="Glycos_transf_2"/>
    <property type="match status" value="1"/>
</dbReference>
<feature type="domain" description="Glycosyltransferase 2-like" evidence="1">
    <location>
        <begin position="25"/>
        <end position="166"/>
    </location>
</feature>
<dbReference type="KEGG" id="eva:EIB75_05865"/>
<dbReference type="PANTHER" id="PTHR43685:SF14">
    <property type="entry name" value="GLYCOSYLTRANSFERASE 2-LIKE DOMAIN-CONTAINING PROTEIN"/>
    <property type="match status" value="1"/>
</dbReference>
<reference evidence="3" key="1">
    <citation type="submission" date="2018-11" db="EMBL/GenBank/DDBJ databases">
        <title>Proposal to divide the Flavobacteriaceae and reorganize its genera based on Amino Acid Identity values calculated from whole genome sequences.</title>
        <authorList>
            <person name="Nicholson A.C."/>
            <person name="Gulvik C.A."/>
            <person name="Whitney A.M."/>
            <person name="Sheth M."/>
            <person name="Batra D."/>
            <person name="Pryor J."/>
            <person name="Bernardet J.-F."/>
            <person name="Hugo C."/>
            <person name="Kampfer P."/>
            <person name="Newman J.D."/>
            <person name="McQuiston J.R."/>
        </authorList>
    </citation>
    <scope>NUCLEOTIDE SEQUENCE [LARGE SCALE GENOMIC DNA]</scope>
    <source>
        <strain evidence="3">H6466</strain>
    </source>
</reference>
<dbReference type="GO" id="GO:0016740">
    <property type="term" value="F:transferase activity"/>
    <property type="evidence" value="ECO:0007669"/>
    <property type="project" value="UniProtKB-KW"/>
</dbReference>
<name>A0A3G8ZBJ0_9FLAO</name>
<evidence type="ECO:0000313" key="3">
    <source>
        <dbReference type="Proteomes" id="UP000272316"/>
    </source>
</evidence>
<evidence type="ECO:0000313" key="2">
    <source>
        <dbReference type="EMBL" id="AZI54799.1"/>
    </source>
</evidence>
<dbReference type="Proteomes" id="UP000272316">
    <property type="component" value="Chromosome"/>
</dbReference>
<dbReference type="RefSeq" id="WP_124986030.1">
    <property type="nucleotide sequence ID" value="NZ_CP034160.1"/>
</dbReference>
<dbReference type="SUPFAM" id="SSF53448">
    <property type="entry name" value="Nucleotide-diphospho-sugar transferases"/>
    <property type="match status" value="1"/>
</dbReference>